<protein>
    <recommendedName>
        <fullName evidence="4">Probable glycine dehydrogenase (decarboxylating) subunit 1</fullName>
        <ecNumber evidence="4">1.4.4.2</ecNumber>
    </recommendedName>
    <alternativeName>
        <fullName evidence="4">Glycine cleavage system P-protein subunit 1</fullName>
    </alternativeName>
    <alternativeName>
        <fullName evidence="4">Glycine decarboxylase subunit 1</fullName>
    </alternativeName>
    <alternativeName>
        <fullName evidence="4">Glycine dehydrogenase (aminomethyl-transferring) subunit 1</fullName>
    </alternativeName>
</protein>
<dbReference type="EC" id="1.4.4.2" evidence="4"/>
<comment type="caution">
    <text evidence="6">The sequence shown here is derived from an EMBL/GenBank/DDBJ whole genome shotgun (WGS) entry which is preliminary data.</text>
</comment>
<evidence type="ECO:0000256" key="4">
    <source>
        <dbReference type="HAMAP-Rule" id="MF_00712"/>
    </source>
</evidence>
<evidence type="ECO:0000256" key="3">
    <source>
        <dbReference type="ARBA" id="ARBA00049026"/>
    </source>
</evidence>
<dbReference type="GO" id="GO:0004375">
    <property type="term" value="F:glycine dehydrogenase (decarboxylating) activity"/>
    <property type="evidence" value="ECO:0007669"/>
    <property type="project" value="UniProtKB-EC"/>
</dbReference>
<dbReference type="RefSeq" id="WP_379787943.1">
    <property type="nucleotide sequence ID" value="NZ_JBHSHL010000014.1"/>
</dbReference>
<dbReference type="InterPro" id="IPR015424">
    <property type="entry name" value="PyrdxlP-dep_Trfase"/>
</dbReference>
<dbReference type="CDD" id="cd00613">
    <property type="entry name" value="GDC-P"/>
    <property type="match status" value="1"/>
</dbReference>
<evidence type="ECO:0000256" key="2">
    <source>
        <dbReference type="ARBA" id="ARBA00023002"/>
    </source>
</evidence>
<proteinExistence type="inferred from homology"/>
<dbReference type="EMBL" id="JBHSHL010000014">
    <property type="protein sequence ID" value="MFC4804438.1"/>
    <property type="molecule type" value="Genomic_DNA"/>
</dbReference>
<dbReference type="Proteomes" id="UP001595916">
    <property type="component" value="Unassembled WGS sequence"/>
</dbReference>
<sequence length="447" mass="49343">MYPYIPTTEADKKEMLAKIGLSSTDELFNDIPAAFRLTKDLNLPKHKNELEVVKWMKECASQNKGVHDLTCFLGGGAYDHYIPSIVDALISRSEYYTAYTPYQPEISQGTLQYVFEFQTLITRLTGMDVANASLYDGGTSYAEAAIMACNYARRKEIVVSKSINPQAMEILKTYCHGQAITLIEVDITDGVTDLNDLEKKITANTAGVILQSPNFFGCLEDVEKATEIAHGVKKCAMILATDPFALGLLKPPAEYGVDVVVGEAQGLGLALNYGGPYLGIIASKEAYMRKLPGRLVGQTVDLDQKRAFVLTLAAREQHIRREKATSNICTNQGLMTLAATIYMCTMGKRGMREVGLQATSKAHYAFEKLTASGKFNPLFHHPFFMEFALTSDIEPAKINKALLDAGIMGGYPLGRSFPEYENAILYAVTEKRTKEEIDRLCEVLEGI</sequence>
<comment type="similarity">
    <text evidence="4">Belongs to the GcvP family. N-terminal subunit subfamily.</text>
</comment>
<dbReference type="Gene3D" id="3.90.1150.10">
    <property type="entry name" value="Aspartate Aminotransferase, domain 1"/>
    <property type="match status" value="1"/>
</dbReference>
<evidence type="ECO:0000313" key="7">
    <source>
        <dbReference type="Proteomes" id="UP001595916"/>
    </source>
</evidence>
<dbReference type="HAMAP" id="MF_00712">
    <property type="entry name" value="GcvPA"/>
    <property type="match status" value="1"/>
</dbReference>
<dbReference type="InterPro" id="IPR015422">
    <property type="entry name" value="PyrdxlP-dep_Trfase_small"/>
</dbReference>
<evidence type="ECO:0000256" key="1">
    <source>
        <dbReference type="ARBA" id="ARBA00003788"/>
    </source>
</evidence>
<accession>A0ABV9QKN9</accession>
<keyword evidence="7" id="KW-1185">Reference proteome</keyword>
<dbReference type="PANTHER" id="PTHR42806:SF1">
    <property type="entry name" value="GLYCINE DEHYDROGENASE (DECARBOXYLATING)"/>
    <property type="match status" value="1"/>
</dbReference>
<comment type="subunit">
    <text evidence="4">The glycine cleavage system is composed of four proteins: P, T, L and H. In this organism, the P 'protein' is a heterodimer of two subunits.</text>
</comment>
<dbReference type="NCBIfam" id="NF001696">
    <property type="entry name" value="PRK00451.1"/>
    <property type="match status" value="1"/>
</dbReference>
<evidence type="ECO:0000313" key="6">
    <source>
        <dbReference type="EMBL" id="MFC4804438.1"/>
    </source>
</evidence>
<name>A0ABV9QKN9_9FIRM</name>
<dbReference type="InterPro" id="IPR023010">
    <property type="entry name" value="GcvPA"/>
</dbReference>
<comment type="catalytic activity">
    <reaction evidence="3 4">
        <text>N(6)-[(R)-lipoyl]-L-lysyl-[glycine-cleavage complex H protein] + glycine + H(+) = N(6)-[(R)-S(8)-aminomethyldihydrolipoyl]-L-lysyl-[glycine-cleavage complex H protein] + CO2</text>
        <dbReference type="Rhea" id="RHEA:24304"/>
        <dbReference type="Rhea" id="RHEA-COMP:10494"/>
        <dbReference type="Rhea" id="RHEA-COMP:10495"/>
        <dbReference type="ChEBI" id="CHEBI:15378"/>
        <dbReference type="ChEBI" id="CHEBI:16526"/>
        <dbReference type="ChEBI" id="CHEBI:57305"/>
        <dbReference type="ChEBI" id="CHEBI:83099"/>
        <dbReference type="ChEBI" id="CHEBI:83143"/>
        <dbReference type="EC" id="1.4.4.2"/>
    </reaction>
</comment>
<dbReference type="PANTHER" id="PTHR42806">
    <property type="entry name" value="GLYCINE CLEAVAGE SYSTEM P-PROTEIN"/>
    <property type="match status" value="1"/>
</dbReference>
<reference evidence="7" key="1">
    <citation type="journal article" date="2019" name="Int. J. Syst. Evol. Microbiol.">
        <title>The Global Catalogue of Microorganisms (GCM) 10K type strain sequencing project: providing services to taxonomists for standard genome sequencing and annotation.</title>
        <authorList>
            <consortium name="The Broad Institute Genomics Platform"/>
            <consortium name="The Broad Institute Genome Sequencing Center for Infectious Disease"/>
            <person name="Wu L."/>
            <person name="Ma J."/>
        </authorList>
    </citation>
    <scope>NUCLEOTIDE SEQUENCE [LARGE SCALE GENOMIC DNA]</scope>
    <source>
        <strain evidence="7">CCUG 46385</strain>
    </source>
</reference>
<evidence type="ECO:0000259" key="5">
    <source>
        <dbReference type="Pfam" id="PF02347"/>
    </source>
</evidence>
<dbReference type="InterPro" id="IPR020581">
    <property type="entry name" value="GDC_P"/>
</dbReference>
<organism evidence="6 7">
    <name type="scientific">Filifactor villosus</name>
    <dbReference type="NCBI Taxonomy" id="29374"/>
    <lineage>
        <taxon>Bacteria</taxon>
        <taxon>Bacillati</taxon>
        <taxon>Bacillota</taxon>
        <taxon>Clostridia</taxon>
        <taxon>Peptostreptococcales</taxon>
        <taxon>Filifactoraceae</taxon>
        <taxon>Filifactor</taxon>
    </lineage>
</organism>
<keyword evidence="2 4" id="KW-0560">Oxidoreductase</keyword>
<dbReference type="PIRSF" id="PIRSF006815">
    <property type="entry name" value="GcvPA"/>
    <property type="match status" value="1"/>
</dbReference>
<gene>
    <name evidence="4 6" type="primary">gcvPA</name>
    <name evidence="6" type="ORF">ACFO4R_05015</name>
</gene>
<comment type="function">
    <text evidence="1 4">The glycine cleavage system catalyzes the degradation of glycine. The P protein binds the alpha-amino group of glycine through its pyridoxal phosphate cofactor; CO(2) is released and the remaining methylamine moiety is then transferred to the lipoamide cofactor of the H protein.</text>
</comment>
<dbReference type="SUPFAM" id="SSF53383">
    <property type="entry name" value="PLP-dependent transferases"/>
    <property type="match status" value="1"/>
</dbReference>
<feature type="domain" description="Glycine cleavage system P-protein N-terminal" evidence="5">
    <location>
        <begin position="4"/>
        <end position="444"/>
    </location>
</feature>
<dbReference type="InterPro" id="IPR049315">
    <property type="entry name" value="GDC-P_N"/>
</dbReference>
<dbReference type="InterPro" id="IPR015421">
    <property type="entry name" value="PyrdxlP-dep_Trfase_major"/>
</dbReference>
<dbReference type="Pfam" id="PF02347">
    <property type="entry name" value="GDC-P"/>
    <property type="match status" value="1"/>
</dbReference>
<dbReference type="Gene3D" id="3.40.640.10">
    <property type="entry name" value="Type I PLP-dependent aspartate aminotransferase-like (Major domain)"/>
    <property type="match status" value="1"/>
</dbReference>